<feature type="domain" description="Integrase catalytic" evidence="3">
    <location>
        <begin position="353"/>
        <end position="512"/>
    </location>
</feature>
<dbReference type="Gene3D" id="1.10.340.70">
    <property type="match status" value="1"/>
</dbReference>
<dbReference type="InterPro" id="IPR043128">
    <property type="entry name" value="Rev_trsase/Diguanyl_cyclase"/>
</dbReference>
<feature type="compositionally biased region" description="Basic residues" evidence="2">
    <location>
        <begin position="1"/>
        <end position="14"/>
    </location>
</feature>
<dbReference type="SUPFAM" id="SSF56672">
    <property type="entry name" value="DNA/RNA polymerases"/>
    <property type="match status" value="1"/>
</dbReference>
<dbReference type="Proteomes" id="UP000189701">
    <property type="component" value="Unplaced"/>
</dbReference>
<dbReference type="Gene3D" id="3.30.420.10">
    <property type="entry name" value="Ribonuclease H-like superfamily/Ribonuclease H"/>
    <property type="match status" value="2"/>
</dbReference>
<dbReference type="OrthoDB" id="1936587at2759"/>
<keyword evidence="1" id="KW-0175">Coiled coil</keyword>
<evidence type="ECO:0000256" key="2">
    <source>
        <dbReference type="SAM" id="MobiDB-lite"/>
    </source>
</evidence>
<dbReference type="STRING" id="4096.A0A1U7XGS2"/>
<proteinExistence type="predicted"/>
<evidence type="ECO:0000259" key="3">
    <source>
        <dbReference type="PROSITE" id="PS50994"/>
    </source>
</evidence>
<dbReference type="InterPro" id="IPR001584">
    <property type="entry name" value="Integrase_cat-core"/>
</dbReference>
<organism evidence="4 5">
    <name type="scientific">Nicotiana sylvestris</name>
    <name type="common">Wood tobacco</name>
    <name type="synonym">South American tobacco</name>
    <dbReference type="NCBI Taxonomy" id="4096"/>
    <lineage>
        <taxon>Eukaryota</taxon>
        <taxon>Viridiplantae</taxon>
        <taxon>Streptophyta</taxon>
        <taxon>Embryophyta</taxon>
        <taxon>Tracheophyta</taxon>
        <taxon>Spermatophyta</taxon>
        <taxon>Magnoliopsida</taxon>
        <taxon>eudicotyledons</taxon>
        <taxon>Gunneridae</taxon>
        <taxon>Pentapetalae</taxon>
        <taxon>asterids</taxon>
        <taxon>lamiids</taxon>
        <taxon>Solanales</taxon>
        <taxon>Solanaceae</taxon>
        <taxon>Nicotianoideae</taxon>
        <taxon>Nicotianeae</taxon>
        <taxon>Nicotiana</taxon>
    </lineage>
</organism>
<dbReference type="Pfam" id="PF00665">
    <property type="entry name" value="rve"/>
    <property type="match status" value="1"/>
</dbReference>
<dbReference type="SUPFAM" id="SSF53098">
    <property type="entry name" value="Ribonuclease H-like"/>
    <property type="match status" value="2"/>
</dbReference>
<evidence type="ECO:0000256" key="1">
    <source>
        <dbReference type="SAM" id="Coils"/>
    </source>
</evidence>
<dbReference type="PROSITE" id="PS50994">
    <property type="entry name" value="INTEGRASE"/>
    <property type="match status" value="1"/>
</dbReference>
<dbReference type="Gene3D" id="3.30.70.270">
    <property type="match status" value="1"/>
</dbReference>
<protein>
    <submittedName>
        <fullName evidence="5">Uncharacterized protein LOC104233891</fullName>
    </submittedName>
</protein>
<gene>
    <name evidence="5" type="primary">LOC104233891</name>
</gene>
<keyword evidence="4" id="KW-1185">Reference proteome</keyword>
<dbReference type="InterPro" id="IPR036397">
    <property type="entry name" value="RNaseH_sf"/>
</dbReference>
<evidence type="ECO:0000313" key="4">
    <source>
        <dbReference type="Proteomes" id="UP000189701"/>
    </source>
</evidence>
<reference evidence="5" key="2">
    <citation type="submission" date="2025-08" db="UniProtKB">
        <authorList>
            <consortium name="RefSeq"/>
        </authorList>
    </citation>
    <scope>IDENTIFICATION</scope>
    <source>
        <tissue evidence="5">Leaf</tissue>
    </source>
</reference>
<dbReference type="Pfam" id="PF17919">
    <property type="entry name" value="RT_RNaseH_2"/>
    <property type="match status" value="1"/>
</dbReference>
<dbReference type="AlphaFoldDB" id="A0A1U7XGS2"/>
<dbReference type="PANTHER" id="PTHR48475:SF2">
    <property type="entry name" value="RIBONUCLEASE H"/>
    <property type="match status" value="1"/>
</dbReference>
<accession>A0A1U7XGS2</accession>
<dbReference type="GO" id="GO:0015074">
    <property type="term" value="P:DNA integration"/>
    <property type="evidence" value="ECO:0007669"/>
    <property type="project" value="InterPro"/>
</dbReference>
<dbReference type="InterPro" id="IPR041577">
    <property type="entry name" value="RT_RNaseH_2"/>
</dbReference>
<dbReference type="InterPro" id="IPR012337">
    <property type="entry name" value="RNaseH-like_sf"/>
</dbReference>
<reference evidence="4" key="1">
    <citation type="journal article" date="2013" name="Genome Biol.">
        <title>Reference genomes and transcriptomes of Nicotiana sylvestris and Nicotiana tomentosiformis.</title>
        <authorList>
            <person name="Sierro N."/>
            <person name="Battey J.N."/>
            <person name="Ouadi S."/>
            <person name="Bovet L."/>
            <person name="Goepfert S."/>
            <person name="Bakaher N."/>
            <person name="Peitsch M.C."/>
            <person name="Ivanov N.V."/>
        </authorList>
    </citation>
    <scope>NUCLEOTIDE SEQUENCE [LARGE SCALE GENOMIC DNA]</scope>
</reference>
<sequence>MKNSNHRIQLRTHQHQPQLETDKQMYIRGPNTIQEPEENENIKTTIEELEVVVLFVHWPDRKVYIGTNLIPKMKPLKKQNQFEWSEECQQALKNLKSYLSNPPLLAKPKDGEKLLVYLAVSEVAVSAVLVREVQGLGIVLVPPTSETIRQAIKYYPITNNEVEYEAVIVGLELTLELGIEQGTYTAREARMQQYLKKAWDLVRQFQTWKVMQIPREENAKVDTLANLASAAEVTNEENASDGILLEDKKKAQALCNKTARYCLKQGNLYLKMFYGPLARCLGPSQIEYVMREIHEVNCGNHTGGRSLVKTMIRAGYYWPKMEEEVENFVAKDTVTTCIDNNMHRPTELLHLVVAPWPFMKWGIDIVGPLLEDKGKVRFLLVLTDYFTKWVEAGAFKHVREKEIRDFIWRNIICRFGVTKKIVCDNGPQFIGAQIAKFFQSWRIKRITSTPYHPVGNGQAESTNKVIINNLKKRLEESKVNWSEVLPEELWAYQTTTKMSTGETPFSLVYGAEALIPVEIGEPSTRYTQATEESNEEEMRVNLDLLEERRENALKRMAAQKQVTKRY</sequence>
<dbReference type="eggNOG" id="KOG0017">
    <property type="taxonomic scope" value="Eukaryota"/>
</dbReference>
<dbReference type="CDD" id="cd09279">
    <property type="entry name" value="RNase_HI_like"/>
    <property type="match status" value="1"/>
</dbReference>
<feature type="coiled-coil region" evidence="1">
    <location>
        <begin position="535"/>
        <end position="562"/>
    </location>
</feature>
<name>A0A1U7XGS2_NICSY</name>
<feature type="region of interest" description="Disordered" evidence="2">
    <location>
        <begin position="1"/>
        <end position="20"/>
    </location>
</feature>
<dbReference type="PANTHER" id="PTHR48475">
    <property type="entry name" value="RIBONUCLEASE H"/>
    <property type="match status" value="1"/>
</dbReference>
<dbReference type="GO" id="GO:0003676">
    <property type="term" value="F:nucleic acid binding"/>
    <property type="evidence" value="ECO:0007669"/>
    <property type="project" value="InterPro"/>
</dbReference>
<dbReference type="RefSeq" id="XP_009785655.1">
    <property type="nucleotide sequence ID" value="XM_009787353.1"/>
</dbReference>
<dbReference type="InterPro" id="IPR043502">
    <property type="entry name" value="DNA/RNA_pol_sf"/>
</dbReference>
<evidence type="ECO:0000313" key="5">
    <source>
        <dbReference type="RefSeq" id="XP_009785655.1"/>
    </source>
</evidence>